<evidence type="ECO:0000313" key="2">
    <source>
        <dbReference type="EMBL" id="KZR97321.1"/>
    </source>
</evidence>
<dbReference type="EMBL" id="LRGB01021873">
    <property type="protein sequence ID" value="KZR97321.1"/>
    <property type="molecule type" value="Genomic_DNA"/>
</dbReference>
<dbReference type="Proteomes" id="UP000076858">
    <property type="component" value="Unassembled WGS sequence"/>
</dbReference>
<reference evidence="2 3" key="1">
    <citation type="submission" date="2016-03" db="EMBL/GenBank/DDBJ databases">
        <title>EvidentialGene: Evidence-directed Construction of Genes on Genomes.</title>
        <authorList>
            <person name="Gilbert D.G."/>
            <person name="Choi J.-H."/>
            <person name="Mockaitis K."/>
            <person name="Colbourne J."/>
            <person name="Pfrender M."/>
        </authorList>
    </citation>
    <scope>NUCLEOTIDE SEQUENCE [LARGE SCALE GENOMIC DNA]</scope>
    <source>
        <strain evidence="2 3">Xinb3</strain>
        <tissue evidence="2">Complete organism</tissue>
    </source>
</reference>
<comment type="caution">
    <text evidence="2">The sequence shown here is derived from an EMBL/GenBank/DDBJ whole genome shotgun (WGS) entry which is preliminary data.</text>
</comment>
<feature type="non-terminal residue" evidence="2">
    <location>
        <position position="1"/>
    </location>
</feature>
<gene>
    <name evidence="2" type="ORF">APZ42_007880</name>
</gene>
<evidence type="ECO:0000256" key="1">
    <source>
        <dbReference type="SAM" id="MobiDB-lite"/>
    </source>
</evidence>
<organism evidence="2 3">
    <name type="scientific">Daphnia magna</name>
    <dbReference type="NCBI Taxonomy" id="35525"/>
    <lineage>
        <taxon>Eukaryota</taxon>
        <taxon>Metazoa</taxon>
        <taxon>Ecdysozoa</taxon>
        <taxon>Arthropoda</taxon>
        <taxon>Crustacea</taxon>
        <taxon>Branchiopoda</taxon>
        <taxon>Diplostraca</taxon>
        <taxon>Cladocera</taxon>
        <taxon>Anomopoda</taxon>
        <taxon>Daphniidae</taxon>
        <taxon>Daphnia</taxon>
    </lineage>
</organism>
<evidence type="ECO:0000313" key="3">
    <source>
        <dbReference type="Proteomes" id="UP000076858"/>
    </source>
</evidence>
<feature type="compositionally biased region" description="Basic and acidic residues" evidence="1">
    <location>
        <begin position="57"/>
        <end position="67"/>
    </location>
</feature>
<protein>
    <submittedName>
        <fullName evidence="2">Uncharacterized protein</fullName>
    </submittedName>
</protein>
<feature type="region of interest" description="Disordered" evidence="1">
    <location>
        <begin position="20"/>
        <end position="67"/>
    </location>
</feature>
<feature type="compositionally biased region" description="Acidic residues" evidence="1">
    <location>
        <begin position="44"/>
        <end position="56"/>
    </location>
</feature>
<name>A0A164F123_9CRUS</name>
<dbReference type="AlphaFoldDB" id="A0A164F123"/>
<sequence length="67" mass="7393">GLGPLTLNELTPEEAAQYLEAAQRHSSRGSIPVMVEEPNIIPTPDDESEDGSEEENERNSVESEREI</sequence>
<keyword evidence="3" id="KW-1185">Reference proteome</keyword>
<accession>A0A164F123</accession>
<feature type="non-terminal residue" evidence="2">
    <location>
        <position position="67"/>
    </location>
</feature>
<proteinExistence type="predicted"/>